<dbReference type="Proteomes" id="UP001302745">
    <property type="component" value="Unassembled WGS sequence"/>
</dbReference>
<evidence type="ECO:0000313" key="4">
    <source>
        <dbReference type="Proteomes" id="UP001302745"/>
    </source>
</evidence>
<comment type="caution">
    <text evidence="3">The sequence shown here is derived from an EMBL/GenBank/DDBJ whole genome shotgun (WGS) entry which is preliminary data.</text>
</comment>
<feature type="compositionally biased region" description="Low complexity" evidence="1">
    <location>
        <begin position="232"/>
        <end position="245"/>
    </location>
</feature>
<name>A0AAN6VLY9_9PEZI</name>
<reference evidence="3" key="1">
    <citation type="journal article" date="2023" name="Mol. Phylogenet. Evol.">
        <title>Genome-scale phylogeny and comparative genomics of the fungal order Sordariales.</title>
        <authorList>
            <person name="Hensen N."/>
            <person name="Bonometti L."/>
            <person name="Westerberg I."/>
            <person name="Brannstrom I.O."/>
            <person name="Guillou S."/>
            <person name="Cros-Aarteil S."/>
            <person name="Calhoun S."/>
            <person name="Haridas S."/>
            <person name="Kuo A."/>
            <person name="Mondo S."/>
            <person name="Pangilinan J."/>
            <person name="Riley R."/>
            <person name="LaButti K."/>
            <person name="Andreopoulos B."/>
            <person name="Lipzen A."/>
            <person name="Chen C."/>
            <person name="Yan M."/>
            <person name="Daum C."/>
            <person name="Ng V."/>
            <person name="Clum A."/>
            <person name="Steindorff A."/>
            <person name="Ohm R.A."/>
            <person name="Martin F."/>
            <person name="Silar P."/>
            <person name="Natvig D.O."/>
            <person name="Lalanne C."/>
            <person name="Gautier V."/>
            <person name="Ament-Velasquez S.L."/>
            <person name="Kruys A."/>
            <person name="Hutchinson M.I."/>
            <person name="Powell A.J."/>
            <person name="Barry K."/>
            <person name="Miller A.N."/>
            <person name="Grigoriev I.V."/>
            <person name="Debuchy R."/>
            <person name="Gladieux P."/>
            <person name="Hiltunen Thoren M."/>
            <person name="Johannesson H."/>
        </authorList>
    </citation>
    <scope>NUCLEOTIDE SEQUENCE</scope>
    <source>
        <strain evidence="3">CBS 538.74</strain>
    </source>
</reference>
<dbReference type="GO" id="GO:0000294">
    <property type="term" value="P:nuclear-transcribed mRNA catabolic process, RNase MRP-dependent"/>
    <property type="evidence" value="ECO:0007669"/>
    <property type="project" value="TreeGrafter"/>
</dbReference>
<organism evidence="3 4">
    <name type="scientific">Chaetomidium leptoderma</name>
    <dbReference type="NCBI Taxonomy" id="669021"/>
    <lineage>
        <taxon>Eukaryota</taxon>
        <taxon>Fungi</taxon>
        <taxon>Dikarya</taxon>
        <taxon>Ascomycota</taxon>
        <taxon>Pezizomycotina</taxon>
        <taxon>Sordariomycetes</taxon>
        <taxon>Sordariomycetidae</taxon>
        <taxon>Sordariales</taxon>
        <taxon>Chaetomiaceae</taxon>
        <taxon>Chaetomidium</taxon>
    </lineage>
</organism>
<protein>
    <submittedName>
        <fullName evidence="3">Ribonuclease MRP protein subunit rmp1</fullName>
    </submittedName>
</protein>
<gene>
    <name evidence="3" type="ORF">C8A00DRAFT_33487</name>
</gene>
<dbReference type="PANTHER" id="PTHR37792">
    <property type="entry name" value="RIBONUCLEASE MRP PROTEIN SUBUNIT RMP1"/>
    <property type="match status" value="1"/>
</dbReference>
<feature type="region of interest" description="Disordered" evidence="1">
    <location>
        <begin position="81"/>
        <end position="101"/>
    </location>
</feature>
<dbReference type="InterPro" id="IPR047204">
    <property type="entry name" value="RMP1_RBD"/>
</dbReference>
<evidence type="ECO:0000256" key="1">
    <source>
        <dbReference type="SAM" id="MobiDB-lite"/>
    </source>
</evidence>
<dbReference type="Pfam" id="PF20945">
    <property type="entry name" value="RMP1"/>
    <property type="match status" value="1"/>
</dbReference>
<feature type="region of interest" description="Disordered" evidence="1">
    <location>
        <begin position="227"/>
        <end position="337"/>
    </location>
</feature>
<accession>A0AAN6VLY9</accession>
<feature type="compositionally biased region" description="Low complexity" evidence="1">
    <location>
        <begin position="266"/>
        <end position="290"/>
    </location>
</feature>
<keyword evidence="4" id="KW-1185">Reference proteome</keyword>
<dbReference type="InterPro" id="IPR047205">
    <property type="entry name" value="RMP1"/>
</dbReference>
<feature type="compositionally biased region" description="Basic residues" evidence="1">
    <location>
        <begin position="315"/>
        <end position="325"/>
    </location>
</feature>
<dbReference type="GO" id="GO:0000172">
    <property type="term" value="C:ribonuclease MRP complex"/>
    <property type="evidence" value="ECO:0007669"/>
    <property type="project" value="InterPro"/>
</dbReference>
<feature type="domain" description="RNase MRP protein 1 RNA binding" evidence="2">
    <location>
        <begin position="28"/>
        <end position="79"/>
    </location>
</feature>
<evidence type="ECO:0000313" key="3">
    <source>
        <dbReference type="EMBL" id="KAK4153730.1"/>
    </source>
</evidence>
<feature type="region of interest" description="Disordered" evidence="1">
    <location>
        <begin position="160"/>
        <end position="180"/>
    </location>
</feature>
<dbReference type="AlphaFoldDB" id="A0AAN6VLY9"/>
<dbReference type="GO" id="GO:0042134">
    <property type="term" value="F:rRNA primary transcript binding"/>
    <property type="evidence" value="ECO:0007669"/>
    <property type="project" value="InterPro"/>
</dbReference>
<proteinExistence type="predicted"/>
<evidence type="ECO:0000259" key="2">
    <source>
        <dbReference type="Pfam" id="PF20945"/>
    </source>
</evidence>
<feature type="compositionally biased region" description="Low complexity" evidence="1">
    <location>
        <begin position="169"/>
        <end position="180"/>
    </location>
</feature>
<dbReference type="GO" id="GO:0000466">
    <property type="term" value="P:maturation of 5.8S rRNA from tricistronic rRNA transcript (SSU-rRNA, 5.8S rRNA, LSU-rRNA)"/>
    <property type="evidence" value="ECO:0007669"/>
    <property type="project" value="TreeGrafter"/>
</dbReference>
<dbReference type="EMBL" id="MU856931">
    <property type="protein sequence ID" value="KAK4153730.1"/>
    <property type="molecule type" value="Genomic_DNA"/>
</dbReference>
<sequence>MSDPGPPPILDPEALNCAIASLSPALEILERFHHRNKNQHRLSKWWAQADMLRRHVRKLLGELEAGVVEAERLARLRAKGRQMATKRKKGGSEGGGGLLLDGGEEEGNGVVRRRAEYLRWRLGPGAFLAFTQLSADRMFAHLGLMLLGVLAQVDKTVAPFAPPPPSDAPPSSRAEPEPQAAAAAAATEFNPPGETAVSAPDQDQAIMMMDTDMGVAVSREEILLSIERDPTPRISTTTPVPTPISAQTHPRSISLPINPPSKKKPTAAATAKTEPPSKESSPAEPVIKVTTTKRKKIKTGDEFDDIFGSLDGKSSSKKPKKKKRKKGDEFDDIFGGL</sequence>
<dbReference type="PANTHER" id="PTHR37792:SF1">
    <property type="entry name" value="RIBONUCLEASE MRP PROTEIN SUBUNIT RMP1"/>
    <property type="match status" value="1"/>
</dbReference>
<reference evidence="3" key="2">
    <citation type="submission" date="2023-05" db="EMBL/GenBank/DDBJ databases">
        <authorList>
            <consortium name="Lawrence Berkeley National Laboratory"/>
            <person name="Steindorff A."/>
            <person name="Hensen N."/>
            <person name="Bonometti L."/>
            <person name="Westerberg I."/>
            <person name="Brannstrom I.O."/>
            <person name="Guillou S."/>
            <person name="Cros-Aarteil S."/>
            <person name="Calhoun S."/>
            <person name="Haridas S."/>
            <person name="Kuo A."/>
            <person name="Mondo S."/>
            <person name="Pangilinan J."/>
            <person name="Riley R."/>
            <person name="Labutti K."/>
            <person name="Andreopoulos B."/>
            <person name="Lipzen A."/>
            <person name="Chen C."/>
            <person name="Yanf M."/>
            <person name="Daum C."/>
            <person name="Ng V."/>
            <person name="Clum A."/>
            <person name="Ohm R."/>
            <person name="Martin F."/>
            <person name="Silar P."/>
            <person name="Natvig D."/>
            <person name="Lalanne C."/>
            <person name="Gautier V."/>
            <person name="Ament-Velasquez S.L."/>
            <person name="Kruys A."/>
            <person name="Hutchinson M.I."/>
            <person name="Powell A.J."/>
            <person name="Barry K."/>
            <person name="Miller A.N."/>
            <person name="Grigoriev I.V."/>
            <person name="Debuchy R."/>
            <person name="Gladieux P."/>
            <person name="Thoren M.H."/>
            <person name="Johannesson H."/>
        </authorList>
    </citation>
    <scope>NUCLEOTIDE SEQUENCE</scope>
    <source>
        <strain evidence="3">CBS 538.74</strain>
    </source>
</reference>
<dbReference type="CDD" id="cd22573">
    <property type="entry name" value="RMP1_RBD"/>
    <property type="match status" value="1"/>
</dbReference>